<dbReference type="InParanoid" id="Q0UV63"/>
<evidence type="ECO:0000313" key="2">
    <source>
        <dbReference type="EMBL" id="EAT88111.1"/>
    </source>
</evidence>
<evidence type="ECO:0000313" key="3">
    <source>
        <dbReference type="Proteomes" id="UP000001055"/>
    </source>
</evidence>
<dbReference type="RefSeq" id="XP_001794770.1">
    <property type="nucleotide sequence ID" value="XM_001794718.1"/>
</dbReference>
<evidence type="ECO:0000256" key="1">
    <source>
        <dbReference type="SAM" id="MobiDB-lite"/>
    </source>
</evidence>
<sequence>MTPSGVAFYKDILNIAEEREVDKGLWMGPKQPGCLKAERGRHPHHLEEHARRTGGKDVNLELHWQEAEMRKRGNWVACA</sequence>
<protein>
    <submittedName>
        <fullName evidence="2">Uncharacterized protein</fullName>
    </submittedName>
</protein>
<dbReference type="AlphaFoldDB" id="Q0UV63"/>
<gene>
    <name evidence="2" type="ORF">SNOG_04351</name>
</gene>
<dbReference type="EMBL" id="CH445330">
    <property type="protein sequence ID" value="EAT88111.1"/>
    <property type="molecule type" value="Genomic_DNA"/>
</dbReference>
<dbReference type="GeneID" id="5971638"/>
<feature type="region of interest" description="Disordered" evidence="1">
    <location>
        <begin position="35"/>
        <end position="54"/>
    </location>
</feature>
<feature type="compositionally biased region" description="Basic and acidic residues" evidence="1">
    <location>
        <begin position="36"/>
        <end position="54"/>
    </location>
</feature>
<organism evidence="2 3">
    <name type="scientific">Phaeosphaeria nodorum (strain SN15 / ATCC MYA-4574 / FGSC 10173)</name>
    <name type="common">Glume blotch fungus</name>
    <name type="synonym">Parastagonospora nodorum</name>
    <dbReference type="NCBI Taxonomy" id="321614"/>
    <lineage>
        <taxon>Eukaryota</taxon>
        <taxon>Fungi</taxon>
        <taxon>Dikarya</taxon>
        <taxon>Ascomycota</taxon>
        <taxon>Pezizomycotina</taxon>
        <taxon>Dothideomycetes</taxon>
        <taxon>Pleosporomycetidae</taxon>
        <taxon>Pleosporales</taxon>
        <taxon>Pleosporineae</taxon>
        <taxon>Phaeosphaeriaceae</taxon>
        <taxon>Parastagonospora</taxon>
    </lineage>
</organism>
<proteinExistence type="predicted"/>
<reference evidence="3" key="1">
    <citation type="journal article" date="2007" name="Plant Cell">
        <title>Dothideomycete-plant interactions illuminated by genome sequencing and EST analysis of the wheat pathogen Stagonospora nodorum.</title>
        <authorList>
            <person name="Hane J.K."/>
            <person name="Lowe R.G."/>
            <person name="Solomon P.S."/>
            <person name="Tan K.C."/>
            <person name="Schoch C.L."/>
            <person name="Spatafora J.W."/>
            <person name="Crous P.W."/>
            <person name="Kodira C."/>
            <person name="Birren B.W."/>
            <person name="Galagan J.E."/>
            <person name="Torriani S.F."/>
            <person name="McDonald B.A."/>
            <person name="Oliver R.P."/>
        </authorList>
    </citation>
    <scope>NUCLEOTIDE SEQUENCE [LARGE SCALE GENOMIC DNA]</scope>
    <source>
        <strain evidence="3">SN15 / ATCC MYA-4574 / FGSC 10173</strain>
    </source>
</reference>
<accession>Q0UV63</accession>
<dbReference type="KEGG" id="pno:SNOG_04351"/>
<dbReference type="Proteomes" id="UP000001055">
    <property type="component" value="Unassembled WGS sequence"/>
</dbReference>
<name>Q0UV63_PHANO</name>